<gene>
    <name evidence="1" type="ORF">E2C01_030952</name>
</gene>
<organism evidence="1 2">
    <name type="scientific">Portunus trituberculatus</name>
    <name type="common">Swimming crab</name>
    <name type="synonym">Neptunus trituberculatus</name>
    <dbReference type="NCBI Taxonomy" id="210409"/>
    <lineage>
        <taxon>Eukaryota</taxon>
        <taxon>Metazoa</taxon>
        <taxon>Ecdysozoa</taxon>
        <taxon>Arthropoda</taxon>
        <taxon>Crustacea</taxon>
        <taxon>Multicrustacea</taxon>
        <taxon>Malacostraca</taxon>
        <taxon>Eumalacostraca</taxon>
        <taxon>Eucarida</taxon>
        <taxon>Decapoda</taxon>
        <taxon>Pleocyemata</taxon>
        <taxon>Brachyura</taxon>
        <taxon>Eubrachyura</taxon>
        <taxon>Portunoidea</taxon>
        <taxon>Portunidae</taxon>
        <taxon>Portuninae</taxon>
        <taxon>Portunus</taxon>
    </lineage>
</organism>
<keyword evidence="2" id="KW-1185">Reference proteome</keyword>
<accession>A0A5B7ESD6</accession>
<proteinExistence type="predicted"/>
<name>A0A5B7ESD6_PORTR</name>
<evidence type="ECO:0000313" key="1">
    <source>
        <dbReference type="EMBL" id="MPC37471.1"/>
    </source>
</evidence>
<dbReference type="AlphaFoldDB" id="A0A5B7ESD6"/>
<reference evidence="1 2" key="1">
    <citation type="submission" date="2019-05" db="EMBL/GenBank/DDBJ databases">
        <title>Another draft genome of Portunus trituberculatus and its Hox gene families provides insights of decapod evolution.</title>
        <authorList>
            <person name="Jeong J.-H."/>
            <person name="Song I."/>
            <person name="Kim S."/>
            <person name="Choi T."/>
            <person name="Kim D."/>
            <person name="Ryu S."/>
            <person name="Kim W."/>
        </authorList>
    </citation>
    <scope>NUCLEOTIDE SEQUENCE [LARGE SCALE GENOMIC DNA]</scope>
    <source>
        <tissue evidence="1">Muscle</tissue>
    </source>
</reference>
<dbReference type="EMBL" id="VSRR010003791">
    <property type="protein sequence ID" value="MPC37471.1"/>
    <property type="molecule type" value="Genomic_DNA"/>
</dbReference>
<dbReference type="Proteomes" id="UP000324222">
    <property type="component" value="Unassembled WGS sequence"/>
</dbReference>
<evidence type="ECO:0000313" key="2">
    <source>
        <dbReference type="Proteomes" id="UP000324222"/>
    </source>
</evidence>
<protein>
    <submittedName>
        <fullName evidence="1">Uncharacterized protein</fullName>
    </submittedName>
</protein>
<comment type="caution">
    <text evidence="1">The sequence shown here is derived from an EMBL/GenBank/DDBJ whole genome shotgun (WGS) entry which is preliminary data.</text>
</comment>
<sequence length="67" mass="7830">MERSFKTASTVIMVVVVVQCRSTWVGSSTILFHPLHFFNFAYCDMQFVITYCLTSFTRHSFHILHLP</sequence>